<dbReference type="PROSITE" id="PS50991">
    <property type="entry name" value="PYR_CT"/>
    <property type="match status" value="1"/>
</dbReference>
<dbReference type="InterPro" id="IPR011053">
    <property type="entry name" value="Single_hybrid_motif"/>
</dbReference>
<dbReference type="SMART" id="SM00878">
    <property type="entry name" value="Biotin_carb_C"/>
    <property type="match status" value="1"/>
</dbReference>
<dbReference type="GO" id="GO:0005524">
    <property type="term" value="F:ATP binding"/>
    <property type="evidence" value="ECO:0007669"/>
    <property type="project" value="UniProtKB-UniRule"/>
</dbReference>
<dbReference type="PROSITE" id="PS00866">
    <property type="entry name" value="CPSASE_1"/>
    <property type="match status" value="1"/>
</dbReference>
<evidence type="ECO:0000256" key="3">
    <source>
        <dbReference type="ARBA" id="ARBA00013057"/>
    </source>
</evidence>
<comment type="catalytic activity">
    <reaction evidence="11">
        <text>hydrogencarbonate + pyruvate + ATP = oxaloacetate + ADP + phosphate + H(+)</text>
        <dbReference type="Rhea" id="RHEA:20844"/>
        <dbReference type="ChEBI" id="CHEBI:15361"/>
        <dbReference type="ChEBI" id="CHEBI:15378"/>
        <dbReference type="ChEBI" id="CHEBI:16452"/>
        <dbReference type="ChEBI" id="CHEBI:17544"/>
        <dbReference type="ChEBI" id="CHEBI:30616"/>
        <dbReference type="ChEBI" id="CHEBI:43474"/>
        <dbReference type="ChEBI" id="CHEBI:456216"/>
        <dbReference type="EC" id="6.4.1.1"/>
    </reaction>
</comment>
<evidence type="ECO:0000256" key="14">
    <source>
        <dbReference type="PIRSR" id="PIRSR001594-3"/>
    </source>
</evidence>
<dbReference type="InterPro" id="IPR055268">
    <property type="entry name" value="PCB-like"/>
</dbReference>
<dbReference type="NCBIfam" id="NF006761">
    <property type="entry name" value="PRK09282.1"/>
    <property type="match status" value="1"/>
</dbReference>
<dbReference type="Pfam" id="PF02785">
    <property type="entry name" value="Biotin_carb_C"/>
    <property type="match status" value="1"/>
</dbReference>
<dbReference type="RefSeq" id="WP_189504909.1">
    <property type="nucleotide sequence ID" value="NZ_BMZQ01000002.1"/>
</dbReference>
<feature type="domain" description="Biotin carboxylation" evidence="18">
    <location>
        <begin position="2"/>
        <end position="462"/>
    </location>
</feature>
<keyword evidence="4" id="KW-0312">Gluconeogenesis</keyword>
<dbReference type="SUPFAM" id="SSF52440">
    <property type="entry name" value="PreATP-grasp domain"/>
    <property type="match status" value="1"/>
</dbReference>
<dbReference type="InterPro" id="IPR000891">
    <property type="entry name" value="PYR_CT"/>
</dbReference>
<evidence type="ECO:0000313" key="20">
    <source>
        <dbReference type="EMBL" id="GHD18263.1"/>
    </source>
</evidence>
<evidence type="ECO:0000256" key="4">
    <source>
        <dbReference type="ARBA" id="ARBA00022432"/>
    </source>
</evidence>
<dbReference type="InterPro" id="IPR000089">
    <property type="entry name" value="Biotin_lipoyl"/>
</dbReference>
<comment type="cofactor">
    <cofactor evidence="1 11">
        <name>biotin</name>
        <dbReference type="ChEBI" id="CHEBI:57586"/>
    </cofactor>
</comment>
<dbReference type="Gene3D" id="3.30.470.20">
    <property type="entry name" value="ATP-grasp fold, B domain"/>
    <property type="match status" value="1"/>
</dbReference>
<feature type="domain" description="Pyruvate carboxyltransferase" evidence="19">
    <location>
        <begin position="539"/>
        <end position="807"/>
    </location>
</feature>
<feature type="binding site" evidence="14">
    <location>
        <position position="548"/>
    </location>
    <ligand>
        <name>Mn(2+)</name>
        <dbReference type="ChEBI" id="CHEBI:29035"/>
    </ligand>
</feature>
<dbReference type="Gene3D" id="3.20.20.70">
    <property type="entry name" value="Aldolase class I"/>
    <property type="match status" value="1"/>
</dbReference>
<dbReference type="Pfam" id="PF00289">
    <property type="entry name" value="Biotin_carb_N"/>
    <property type="match status" value="1"/>
</dbReference>
<dbReference type="FunFam" id="3.30.1490.20:FF:000003">
    <property type="entry name" value="acetyl-CoA carboxylase isoform X1"/>
    <property type="match status" value="1"/>
</dbReference>
<keyword evidence="5 11" id="KW-0436">Ligase</keyword>
<dbReference type="InterPro" id="IPR011761">
    <property type="entry name" value="ATP-grasp"/>
</dbReference>
<dbReference type="InterPro" id="IPR005930">
    <property type="entry name" value="Pyruv_COase"/>
</dbReference>
<comment type="caution">
    <text evidence="20">The sequence shown here is derived from an EMBL/GenBank/DDBJ whole genome shotgun (WGS) entry which is preliminary data.</text>
</comment>
<dbReference type="Gene3D" id="2.40.50.100">
    <property type="match status" value="1"/>
</dbReference>
<evidence type="ECO:0000259" key="19">
    <source>
        <dbReference type="PROSITE" id="PS50991"/>
    </source>
</evidence>
<dbReference type="PROSITE" id="PS50975">
    <property type="entry name" value="ATP_GRASP"/>
    <property type="match status" value="1"/>
</dbReference>
<feature type="binding site" evidence="13">
    <location>
        <position position="124"/>
    </location>
    <ligand>
        <name>ATP</name>
        <dbReference type="ChEBI" id="CHEBI:30616"/>
    </ligand>
</feature>
<protein>
    <recommendedName>
        <fullName evidence="3 11">Pyruvate carboxylase</fullName>
        <ecNumber evidence="3 11">6.4.1.1</ecNumber>
    </recommendedName>
</protein>
<dbReference type="GO" id="GO:0005737">
    <property type="term" value="C:cytoplasm"/>
    <property type="evidence" value="ECO:0007669"/>
    <property type="project" value="TreeGrafter"/>
</dbReference>
<organism evidence="20 21">
    <name type="scientific">Tianweitania populi</name>
    <dbReference type="NCBI Taxonomy" id="1607949"/>
    <lineage>
        <taxon>Bacteria</taxon>
        <taxon>Pseudomonadati</taxon>
        <taxon>Pseudomonadota</taxon>
        <taxon>Alphaproteobacteria</taxon>
        <taxon>Hyphomicrobiales</taxon>
        <taxon>Phyllobacteriaceae</taxon>
        <taxon>Tianweitania</taxon>
    </lineage>
</organism>
<dbReference type="PROSITE" id="PS00188">
    <property type="entry name" value="BIOTIN"/>
    <property type="match status" value="1"/>
</dbReference>
<keyword evidence="7 11" id="KW-0547">Nucleotide-binding</keyword>
<dbReference type="InterPro" id="IPR003379">
    <property type="entry name" value="Carboxylase_cons_dom"/>
</dbReference>
<dbReference type="Proteomes" id="UP000630142">
    <property type="component" value="Unassembled WGS sequence"/>
</dbReference>
<evidence type="ECO:0000256" key="5">
    <source>
        <dbReference type="ARBA" id="ARBA00022598"/>
    </source>
</evidence>
<dbReference type="FunFam" id="3.20.20.70:FF:000033">
    <property type="entry name" value="Pyruvate carboxylase"/>
    <property type="match status" value="1"/>
</dbReference>
<dbReference type="SUPFAM" id="SSF56059">
    <property type="entry name" value="Glutathione synthetase ATP-binding domain-like"/>
    <property type="match status" value="1"/>
</dbReference>
<dbReference type="InterPro" id="IPR005482">
    <property type="entry name" value="Biotin_COase_C"/>
</dbReference>
<dbReference type="SUPFAM" id="SSF51230">
    <property type="entry name" value="Single hybrid motif"/>
    <property type="match status" value="1"/>
</dbReference>
<dbReference type="InterPro" id="IPR016185">
    <property type="entry name" value="PreATP-grasp_dom_sf"/>
</dbReference>
<evidence type="ECO:0000256" key="1">
    <source>
        <dbReference type="ARBA" id="ARBA00001953"/>
    </source>
</evidence>
<dbReference type="PROSITE" id="PS00867">
    <property type="entry name" value="CPSASE_2"/>
    <property type="match status" value="1"/>
</dbReference>
<dbReference type="InterPro" id="IPR005479">
    <property type="entry name" value="CPAse_ATP-bd"/>
</dbReference>
<dbReference type="PROSITE" id="PS50979">
    <property type="entry name" value="BC"/>
    <property type="match status" value="1"/>
</dbReference>
<feature type="modified residue" description="N6-carboxylysine" evidence="15">
    <location>
        <position position="717"/>
    </location>
</feature>
<dbReference type="PANTHER" id="PTHR43778:SF2">
    <property type="entry name" value="PYRUVATE CARBOXYLASE, MITOCHONDRIAL"/>
    <property type="match status" value="1"/>
</dbReference>
<keyword evidence="20" id="KW-0670">Pyruvate</keyword>
<dbReference type="FunFam" id="2.40.50.100:FF:000003">
    <property type="entry name" value="Acetyl-CoA carboxylase biotin carboxyl carrier protein"/>
    <property type="match status" value="1"/>
</dbReference>
<dbReference type="CDD" id="cd06850">
    <property type="entry name" value="biotinyl_domain"/>
    <property type="match status" value="1"/>
</dbReference>
<feature type="binding site" evidence="14">
    <location>
        <position position="748"/>
    </location>
    <ligand>
        <name>Mn(2+)</name>
        <dbReference type="ChEBI" id="CHEBI:29035"/>
    </ligand>
</feature>
<dbReference type="InterPro" id="IPR011764">
    <property type="entry name" value="Biotin_carboxylation_dom"/>
</dbReference>
<dbReference type="Pfam" id="PF00364">
    <property type="entry name" value="Biotin_lipoyl"/>
    <property type="match status" value="1"/>
</dbReference>
<feature type="binding site" evidence="13">
    <location>
        <position position="208"/>
    </location>
    <ligand>
        <name>ATP</name>
        <dbReference type="ChEBI" id="CHEBI:30616"/>
    </ligand>
</feature>
<dbReference type="UniPathway" id="UPA00138"/>
<dbReference type="EMBL" id="BMZQ01000002">
    <property type="protein sequence ID" value="GHD18263.1"/>
    <property type="molecule type" value="Genomic_DNA"/>
</dbReference>
<dbReference type="EC" id="6.4.1.1" evidence="3 11"/>
<feature type="binding site" evidence="13">
    <location>
        <position position="881"/>
    </location>
    <ligand>
        <name>substrate</name>
    </ligand>
</feature>
<feature type="domain" description="Lipoyl-binding" evidence="16">
    <location>
        <begin position="1077"/>
        <end position="1152"/>
    </location>
</feature>
<reference evidence="20" key="1">
    <citation type="journal article" date="2014" name="Int. J. Syst. Evol. Microbiol.">
        <title>Complete genome sequence of Corynebacterium casei LMG S-19264T (=DSM 44701T), isolated from a smear-ripened cheese.</title>
        <authorList>
            <consortium name="US DOE Joint Genome Institute (JGI-PGF)"/>
            <person name="Walter F."/>
            <person name="Albersmeier A."/>
            <person name="Kalinowski J."/>
            <person name="Ruckert C."/>
        </authorList>
    </citation>
    <scope>NUCLEOTIDE SEQUENCE</scope>
    <source>
        <strain evidence="20">KCTC 42249</strain>
    </source>
</reference>
<evidence type="ECO:0000256" key="11">
    <source>
        <dbReference type="PIRNR" id="PIRNR001594"/>
    </source>
</evidence>
<dbReference type="NCBIfam" id="NF009554">
    <property type="entry name" value="PRK12999.1"/>
    <property type="match status" value="1"/>
</dbReference>
<evidence type="ECO:0000256" key="8">
    <source>
        <dbReference type="ARBA" id="ARBA00022840"/>
    </source>
</evidence>
<dbReference type="SUPFAM" id="SSF51569">
    <property type="entry name" value="Aldolase"/>
    <property type="match status" value="1"/>
</dbReference>
<keyword evidence="9 11" id="KW-0092">Biotin</keyword>
<dbReference type="NCBIfam" id="TIGR01235">
    <property type="entry name" value="pyruv_carbox"/>
    <property type="match status" value="1"/>
</dbReference>
<feature type="active site" evidence="12">
    <location>
        <position position="301"/>
    </location>
</feature>
<dbReference type="InterPro" id="IPR013785">
    <property type="entry name" value="Aldolase_TIM"/>
</dbReference>
<evidence type="ECO:0000256" key="12">
    <source>
        <dbReference type="PIRSR" id="PIRSR001594-1"/>
    </source>
</evidence>
<evidence type="ECO:0000313" key="21">
    <source>
        <dbReference type="Proteomes" id="UP000630142"/>
    </source>
</evidence>
<dbReference type="Pfam" id="PF00682">
    <property type="entry name" value="HMGL-like"/>
    <property type="match status" value="1"/>
</dbReference>
<dbReference type="PIRSF" id="PIRSF001594">
    <property type="entry name" value="Pyruv_carbox"/>
    <property type="match status" value="1"/>
</dbReference>
<dbReference type="InterPro" id="IPR011054">
    <property type="entry name" value="Rudment_hybrid_motif"/>
</dbReference>
<accession>A0A8J3GLA9</accession>
<dbReference type="GO" id="GO:0046872">
    <property type="term" value="F:metal ion binding"/>
    <property type="evidence" value="ECO:0007669"/>
    <property type="project" value="UniProtKB-KW"/>
</dbReference>
<dbReference type="SUPFAM" id="SSF89000">
    <property type="entry name" value="post-HMGL domain-like"/>
    <property type="match status" value="1"/>
</dbReference>
<gene>
    <name evidence="20" type="ORF">GCM10016234_28430</name>
</gene>
<evidence type="ECO:0000259" key="17">
    <source>
        <dbReference type="PROSITE" id="PS50975"/>
    </source>
</evidence>
<evidence type="ECO:0000256" key="15">
    <source>
        <dbReference type="PIRSR" id="PIRSR001594-4"/>
    </source>
</evidence>
<evidence type="ECO:0000256" key="6">
    <source>
        <dbReference type="ARBA" id="ARBA00022723"/>
    </source>
</evidence>
<dbReference type="PANTHER" id="PTHR43778">
    <property type="entry name" value="PYRUVATE CARBOXYLASE"/>
    <property type="match status" value="1"/>
</dbReference>
<reference evidence="20" key="2">
    <citation type="submission" date="2020-09" db="EMBL/GenBank/DDBJ databases">
        <authorList>
            <person name="Sun Q."/>
            <person name="Kim S."/>
        </authorList>
    </citation>
    <scope>NUCLEOTIDE SEQUENCE</scope>
    <source>
        <strain evidence="20">KCTC 42249</strain>
    </source>
</reference>
<keyword evidence="6 14" id="KW-0479">Metal-binding</keyword>
<sequence length="1152" mass="125301">MPIKKILVANRSEIAIRVFRAANELGIATVAIWAEEDKYSLHRFKADESYPIGRGPHLAKDLGPIESYLSIDEVIRVAKLSGADAIHPGYGLLSESPEFADACAEAGITFIGPKPDTMRRLGNKVAARNLAIEVGVPVVPATEPLPDDMEAVKTLAAGIGYPVMLKASWGGGGRGMRAIRAEADLTREVTEAKREAKAAFGKDEVYLEKLVERARHVEVQVLGDTHGNTVHLFERDCSIQRRNQKVVERAPAPYLDDVQRAELCGYALKIADATDYVGAGTVEFLMDADTGKFYFIEVNPRIQVEHTVTEQVTGIDIVKAQIHILEGAAIGSVESGVPAQSDIRLNGHALQCRITTEDPEQNFIPDYGRITAYRGATGFGIRLDGGTAYSGAVITRFYDPLLEKVTAWAPSSGEAIKRMERALREFRIRGVATNLTFLEAIITHPAFHDNSYTTRFIDTTPELFASVKRQDRATKLLTYLADVTVNGHPETRGRPGPRADIAAPRVPHFDSTITDGTKQKLDALGPDGFAKWMRGENRVLVTDTTMRDGHQSLLATRMRSADIVSIAGAYARALPELLSLECWGGATFDVAMRFLTEDPWERLAKIRSAAPNILLQMLLRGANGVGYTNYPDNVVQHFVHEAASGGVDLFRVFDCLNWVDNMRVAMDAVRAENKLCEAAICYTGDVLDPARAKYDLNYYTGLAAELEKAGAHIIAVKDMAGLLKPAGARVLFKALREATDLPIHFHTHDTSGISAATVLAAVEAGVDAVDAAMDAFSGNTSQPCLGSIVEALKDTDRETGLDPAAIRRISFYWEAVRNQYAAFESDLKGPASEVYLHEMPGGQFTNLKEQARSLGLETRWHEVAQAYHDVNLMFGDIVKVTPSSKVVGDMALMMVSQDLTVADVENPARDIAFPDSVVSMLRGDLGQSPGGWPQALQKKALKGAAPITDRPGALLEPADLPALRKELEEKLGRAPSEQEFASWLMYPKVFLDFAAAQDTYGPVSVLPTPTYFYGMQMEDEIFVTLEKGKTLVIRCLGEGDVDSKGKATVFFELNGQPRRIKVLDRARGAANGTVRRKVEANNDTQVGAPMPGVVSTLAVAAGQAVKAGDVLLSIEAMKMETALHAERDGTVAEVLVKAGDQIDAKDLLIVYG</sequence>
<feature type="binding site" evidence="14">
    <location>
        <position position="746"/>
    </location>
    <ligand>
        <name>Mn(2+)</name>
        <dbReference type="ChEBI" id="CHEBI:29035"/>
    </ligand>
</feature>
<dbReference type="InterPro" id="IPR005481">
    <property type="entry name" value="BC-like_N"/>
</dbReference>
<keyword evidence="10" id="KW-0511">Multifunctional enzyme</keyword>
<dbReference type="Gene3D" id="3.10.600.10">
    <property type="entry name" value="pyruvate carboxylase f1077a mutant domain"/>
    <property type="match status" value="2"/>
</dbReference>
<evidence type="ECO:0000259" key="18">
    <source>
        <dbReference type="PROSITE" id="PS50979"/>
    </source>
</evidence>
<feature type="binding site" description="via carbamate group" evidence="14">
    <location>
        <position position="717"/>
    </location>
    <ligand>
        <name>Mn(2+)</name>
        <dbReference type="ChEBI" id="CHEBI:29035"/>
    </ligand>
</feature>
<feature type="modified residue" description="N6-biotinyllysine" evidence="15">
    <location>
        <position position="1118"/>
    </location>
</feature>
<name>A0A8J3GLA9_9HYPH</name>
<proteinExistence type="predicted"/>
<dbReference type="SUPFAM" id="SSF51246">
    <property type="entry name" value="Rudiment single hybrid motif"/>
    <property type="match status" value="1"/>
</dbReference>
<dbReference type="CDD" id="cd07937">
    <property type="entry name" value="DRE_TIM_PC_TC_5S"/>
    <property type="match status" value="1"/>
</dbReference>
<evidence type="ECO:0000256" key="2">
    <source>
        <dbReference type="ARBA" id="ARBA00004742"/>
    </source>
</evidence>
<feature type="binding site" evidence="13">
    <location>
        <position position="620"/>
    </location>
    <ligand>
        <name>substrate</name>
    </ligand>
</feature>
<evidence type="ECO:0000256" key="13">
    <source>
        <dbReference type="PIRSR" id="PIRSR001594-2"/>
    </source>
</evidence>
<keyword evidence="21" id="KW-1185">Reference proteome</keyword>
<keyword evidence="8 11" id="KW-0067">ATP-binding</keyword>
<dbReference type="AlphaFoldDB" id="A0A8J3GLA9"/>
<dbReference type="Pfam" id="PF02786">
    <property type="entry name" value="CPSase_L_D2"/>
    <property type="match status" value="1"/>
</dbReference>
<evidence type="ECO:0000256" key="10">
    <source>
        <dbReference type="ARBA" id="ARBA00023268"/>
    </source>
</evidence>
<dbReference type="FunFam" id="3.40.50.20:FF:000010">
    <property type="entry name" value="Propionyl-CoA carboxylase subunit alpha"/>
    <property type="match status" value="1"/>
</dbReference>
<evidence type="ECO:0000259" key="16">
    <source>
        <dbReference type="PROSITE" id="PS50968"/>
    </source>
</evidence>
<dbReference type="PROSITE" id="PS50968">
    <property type="entry name" value="BIOTINYL_LIPOYL"/>
    <property type="match status" value="1"/>
</dbReference>
<feature type="domain" description="ATP-grasp" evidence="17">
    <location>
        <begin position="128"/>
        <end position="326"/>
    </location>
</feature>
<evidence type="ECO:0000256" key="9">
    <source>
        <dbReference type="ARBA" id="ARBA00023267"/>
    </source>
</evidence>
<comment type="pathway">
    <text evidence="2">Carbohydrate biosynthesis; gluconeogenesis.</text>
</comment>
<comment type="function">
    <text evidence="11">Catalyzes a 2-step reaction, involving the ATP-dependent carboxylation of the covalently attached biotin in the first step and the transfer of the carboxyl group to pyruvate in the second.</text>
</comment>
<dbReference type="GO" id="GO:0006094">
    <property type="term" value="P:gluconeogenesis"/>
    <property type="evidence" value="ECO:0007669"/>
    <property type="project" value="UniProtKB-UniPathway"/>
</dbReference>
<dbReference type="Pfam" id="PF02436">
    <property type="entry name" value="PYC_OADA"/>
    <property type="match status" value="1"/>
</dbReference>
<dbReference type="GO" id="GO:0004736">
    <property type="term" value="F:pyruvate carboxylase activity"/>
    <property type="evidence" value="ECO:0007669"/>
    <property type="project" value="UniProtKB-EC"/>
</dbReference>
<dbReference type="InterPro" id="IPR001882">
    <property type="entry name" value="Biotin_BS"/>
</dbReference>
<evidence type="ECO:0000256" key="7">
    <source>
        <dbReference type="ARBA" id="ARBA00022741"/>
    </source>
</evidence>